<feature type="domain" description="Ig-like" evidence="6">
    <location>
        <begin position="620"/>
        <end position="697"/>
    </location>
</feature>
<evidence type="ECO:0000256" key="4">
    <source>
        <dbReference type="SAM" id="MobiDB-lite"/>
    </source>
</evidence>
<evidence type="ECO:0000313" key="7">
    <source>
        <dbReference type="EMBL" id="KAK2857382.1"/>
    </source>
</evidence>
<dbReference type="InterPro" id="IPR040878">
    <property type="entry name" value="IL-40-like_Ig"/>
</dbReference>
<gene>
    <name evidence="7" type="ORF">Q7C36_005301</name>
</gene>
<dbReference type="InterPro" id="IPR013783">
    <property type="entry name" value="Ig-like_fold"/>
</dbReference>
<feature type="domain" description="Ig-like" evidence="6">
    <location>
        <begin position="533"/>
        <end position="612"/>
    </location>
</feature>
<dbReference type="SMART" id="SM00409">
    <property type="entry name" value="IG"/>
    <property type="match status" value="4"/>
</dbReference>
<keyword evidence="5" id="KW-0812">Transmembrane</keyword>
<dbReference type="Gene3D" id="2.60.40.10">
    <property type="entry name" value="Immunoglobulins"/>
    <property type="match status" value="4"/>
</dbReference>
<feature type="domain" description="Ig-like" evidence="6">
    <location>
        <begin position="316"/>
        <end position="431"/>
    </location>
</feature>
<protein>
    <recommendedName>
        <fullName evidence="6">Ig-like domain-containing protein</fullName>
    </recommendedName>
</protein>
<keyword evidence="5" id="KW-1133">Transmembrane helix</keyword>
<feature type="region of interest" description="Disordered" evidence="4">
    <location>
        <begin position="978"/>
        <end position="997"/>
    </location>
</feature>
<dbReference type="PROSITE" id="PS50835">
    <property type="entry name" value="IG_LIKE"/>
    <property type="match status" value="4"/>
</dbReference>
<dbReference type="Pfam" id="PF13895">
    <property type="entry name" value="Ig_2"/>
    <property type="match status" value="1"/>
</dbReference>
<keyword evidence="8" id="KW-1185">Reference proteome</keyword>
<dbReference type="InterPro" id="IPR036179">
    <property type="entry name" value="Ig-like_dom_sf"/>
</dbReference>
<dbReference type="Pfam" id="PF17736">
    <property type="entry name" value="Ig_C17orf99"/>
    <property type="match status" value="1"/>
</dbReference>
<dbReference type="Pfam" id="PF14538">
    <property type="entry name" value="Raptor_N"/>
    <property type="match status" value="1"/>
</dbReference>
<sequence>MKKSSVELQGSWILLGPNVFMGSVEASVYDLSRSSFHTSGSRLALGVDSRFALQLDRLKNEKVGNPVDVVKLKICEPTVQTSKHQETIIGFFSRLVLEILDAGVTFIRSLMKMDVELLHLPAVALSEEDEADTSDWNLPLAFMKKRHLEKIEGSKALAQSWRMKDRMKTVSVALVLCLNVGVDPPDVVKTSPCARLECWIDPLSMSPQKALETIGANLQKQYENWQPRLRKVHGVQSGAPHLVQWSFISGQMIRCTAHFLRKPPSLPVQLPESRLCSLIASSPACRYASHTVSHPHGSVQLSAMWTVRCSRLNRLPLFLLAIIATTCTGAESGFVLKSVELHVTPADTVERGTELKLTCIANVGHSGTSPVLHFSFFKDYNKHNSVHISQTNTSNQVTYSISKARASHSGKYQCDVKVNGQYMESSNQMISVKGLQTPVLSVDKQDVNEGSTVRVHCRAEEESGDLIFLIKNGSSELYHGQGSSGEVQWNLALQHVGTSELSCSYAIRLPLDTLQSNTSNVVSVVVRELDFKPTIRVFPSEHVIEGDSVDISCGLAGDYHGSPSLSLFKGLHLFQTGNVSEYKTVVNANDSGSYECSVRMDNVVKSVYANLTVKELFSTPVLTIVPAEVFEGQQVTVTCSSSEFASERIGRRDVRYSIYRNNQELGSSDSSYRDKASSRTNGNYTCTARVNNTVKWSDMKVFIAKVLISKPTITVRGEVILGRSFQMECRSDRGSFPITYTLKRNNVVLARTSVSEAYQKAIFNSSIQHENQIQEFRCEAQNNGEDSAQMSDALLTSVTVPVQKPTLMTLPEDITEDDEVNFLCFVMKGSPPISFKWYKDDNRRPLDTVTVMTNFSMYSVPSVKSFHSGSYHCEALNGAGKVEVSNTIPITVKMARWKKGLIVGVCVLCVIGLILTLLKLYWANRVKVTSSNGAGIWSERPVVLDSSGVVEPEEPNVEYTEVLHVQMADPERVPLRKGTDTVYSEVQRSSPDFHEEN</sequence>
<keyword evidence="2" id="KW-0677">Repeat</keyword>
<evidence type="ECO:0000259" key="6">
    <source>
        <dbReference type="PROSITE" id="PS50835"/>
    </source>
</evidence>
<dbReference type="AlphaFoldDB" id="A0AA88T1S8"/>
<dbReference type="PANTHER" id="PTHR46013">
    <property type="entry name" value="VASCULAR CELL ADHESION MOLECULE 1"/>
    <property type="match status" value="1"/>
</dbReference>
<evidence type="ECO:0000256" key="1">
    <source>
        <dbReference type="ARBA" id="ARBA00022729"/>
    </source>
</evidence>
<dbReference type="SMART" id="SM01302">
    <property type="entry name" value="Raptor_N"/>
    <property type="match status" value="1"/>
</dbReference>
<dbReference type="SUPFAM" id="SSF48726">
    <property type="entry name" value="Immunoglobulin"/>
    <property type="match status" value="4"/>
</dbReference>
<evidence type="ECO:0000256" key="3">
    <source>
        <dbReference type="ARBA" id="ARBA00023180"/>
    </source>
</evidence>
<dbReference type="PANTHER" id="PTHR46013:SF4">
    <property type="entry name" value="B-CELL RECEPTOR CD22-RELATED"/>
    <property type="match status" value="1"/>
</dbReference>
<feature type="transmembrane region" description="Helical" evidence="5">
    <location>
        <begin position="901"/>
        <end position="922"/>
    </location>
</feature>
<evidence type="ECO:0000313" key="8">
    <source>
        <dbReference type="Proteomes" id="UP001187315"/>
    </source>
</evidence>
<dbReference type="InterPro" id="IPR029347">
    <property type="entry name" value="Raptor_N"/>
</dbReference>
<feature type="domain" description="Ig-like" evidence="6">
    <location>
        <begin position="805"/>
        <end position="889"/>
    </location>
</feature>
<comment type="caution">
    <text evidence="7">The sequence shown here is derived from an EMBL/GenBank/DDBJ whole genome shotgun (WGS) entry which is preliminary data.</text>
</comment>
<evidence type="ECO:0000256" key="2">
    <source>
        <dbReference type="ARBA" id="ARBA00022737"/>
    </source>
</evidence>
<reference evidence="7" key="1">
    <citation type="submission" date="2023-08" db="EMBL/GenBank/DDBJ databases">
        <title>Pelteobagrus vachellii genome.</title>
        <authorList>
            <person name="Liu H."/>
        </authorList>
    </citation>
    <scope>NUCLEOTIDE SEQUENCE</scope>
    <source>
        <strain evidence="7">PRFRI_2022a</strain>
        <tissue evidence="7">Muscle</tissue>
    </source>
</reference>
<evidence type="ECO:0000256" key="5">
    <source>
        <dbReference type="SAM" id="Phobius"/>
    </source>
</evidence>
<name>A0AA88T1S8_TACVA</name>
<accession>A0AA88T1S8</accession>
<proteinExistence type="predicted"/>
<organism evidence="7 8">
    <name type="scientific">Tachysurus vachellii</name>
    <name type="common">Darkbarbel catfish</name>
    <name type="synonym">Pelteobagrus vachellii</name>
    <dbReference type="NCBI Taxonomy" id="175792"/>
    <lineage>
        <taxon>Eukaryota</taxon>
        <taxon>Metazoa</taxon>
        <taxon>Chordata</taxon>
        <taxon>Craniata</taxon>
        <taxon>Vertebrata</taxon>
        <taxon>Euteleostomi</taxon>
        <taxon>Actinopterygii</taxon>
        <taxon>Neopterygii</taxon>
        <taxon>Teleostei</taxon>
        <taxon>Ostariophysi</taxon>
        <taxon>Siluriformes</taxon>
        <taxon>Bagridae</taxon>
        <taxon>Tachysurus</taxon>
    </lineage>
</organism>
<dbReference type="PRINTS" id="PR01547">
    <property type="entry name" value="YEAST176DUF"/>
</dbReference>
<keyword evidence="1" id="KW-0732">Signal</keyword>
<dbReference type="InterPro" id="IPR003599">
    <property type="entry name" value="Ig_sub"/>
</dbReference>
<dbReference type="Proteomes" id="UP001187315">
    <property type="component" value="Unassembled WGS sequence"/>
</dbReference>
<keyword evidence="5" id="KW-0472">Membrane</keyword>
<dbReference type="Pfam" id="PF13927">
    <property type="entry name" value="Ig_3"/>
    <property type="match status" value="2"/>
</dbReference>
<dbReference type="InterPro" id="IPR007110">
    <property type="entry name" value="Ig-like_dom"/>
</dbReference>
<feature type="compositionally biased region" description="Polar residues" evidence="4">
    <location>
        <begin position="981"/>
        <end position="990"/>
    </location>
</feature>
<keyword evidence="3" id="KW-0325">Glycoprotein</keyword>
<dbReference type="EMBL" id="JAVHJS010000005">
    <property type="protein sequence ID" value="KAK2857382.1"/>
    <property type="molecule type" value="Genomic_DNA"/>
</dbReference>